<dbReference type="Pfam" id="PF13855">
    <property type="entry name" value="LRR_8"/>
    <property type="match status" value="1"/>
</dbReference>
<gene>
    <name evidence="14" type="ORF">Bca52824_001231</name>
</gene>
<dbReference type="GO" id="GO:0005524">
    <property type="term" value="F:ATP binding"/>
    <property type="evidence" value="ECO:0007669"/>
    <property type="project" value="InterPro"/>
</dbReference>
<evidence type="ECO:0000256" key="7">
    <source>
        <dbReference type="ARBA" id="ARBA00022777"/>
    </source>
</evidence>
<evidence type="ECO:0000256" key="10">
    <source>
        <dbReference type="SAM" id="MobiDB-lite"/>
    </source>
</evidence>
<sequence length="712" mass="79399">MTAVQFFCLLLCFSFTPSLQHVSESEPLMRFKSSVNITKGDLNSWRTGTDPCNGKWFGIYCQKGQTVSGIHVTRLGLSGIIHIEDLKDLPNLRTIRLDNNLLSGPLPPFFKLHGLKSLLLSNNSFSEEIADDFFKDMPQLKRVFLDNNRFTGKIPASVMQIAGLEELHLQGNQFSGEIPSLTDGNMILKSLDLSNNNLEGEIPKSIAERKNVQMNFQGNQKLCGEPLNIRCDDKTSSSGKDPNEVTGKPVLMVILFLLIFLILVAILTRWKKKRQSEFRMLGKDHLNDRESVGVGLPESIKKPVESTKKRSNADGSSKKGSSHHGKGAPGGGGMGDIIMVNSEKGSFGLPDLMKAAAEVLGNGSLGSAYKAVMANGLSVVVKRIRDMNKLARDAFDVELQRFGKLRHPNVLTPLAYHYRREEKLVVSEYMPKSSLLYVLHGDRGICHSELNWPTRLKIIQGVARGMQFLHEEFASYDLPHGNLKSSNVLLSETYEPLISDYAFLPFLQPENASQALFAFKAPEFAQNQQVSPKSDVYCLGIILLEVMTGKFPSQYLNNGKGGTDIIEWVQSSVAQHKEEELIDPEIASNTDSLKLMVELLRIGADCIARTEVYVFLQTNVINFIEKDFGEMFPRWEFDAEDSATDNIIKVMFNSNPKWKWTMDCWEVNQMNEVIAAETLSGLKEDSGRPRKKLVKGSQGGSVEAPKDEIEKA</sequence>
<feature type="signal peptide" evidence="12">
    <location>
        <begin position="1"/>
        <end position="25"/>
    </location>
</feature>
<dbReference type="PROSITE" id="PS50011">
    <property type="entry name" value="PROTEIN_KINASE_DOM"/>
    <property type="match status" value="1"/>
</dbReference>
<evidence type="ECO:0000256" key="8">
    <source>
        <dbReference type="ARBA" id="ARBA00022989"/>
    </source>
</evidence>
<evidence type="ECO:0000256" key="4">
    <source>
        <dbReference type="ARBA" id="ARBA00022679"/>
    </source>
</evidence>
<name>A0A8X7WI52_BRACI</name>
<proteinExistence type="inferred from homology"/>
<evidence type="ECO:0000256" key="11">
    <source>
        <dbReference type="SAM" id="Phobius"/>
    </source>
</evidence>
<dbReference type="EMBL" id="JAAMPC010000001">
    <property type="protein sequence ID" value="KAG2330051.1"/>
    <property type="molecule type" value="Genomic_DNA"/>
</dbReference>
<comment type="subcellular location">
    <subcellularLocation>
        <location evidence="1">Membrane</location>
    </subcellularLocation>
</comment>
<protein>
    <recommendedName>
        <fullName evidence="13">Protein kinase domain-containing protein</fullName>
    </recommendedName>
</protein>
<dbReference type="Gene3D" id="3.30.200.20">
    <property type="entry name" value="Phosphorylase Kinase, domain 1"/>
    <property type="match status" value="1"/>
</dbReference>
<accession>A0A8X7WI52</accession>
<feature type="region of interest" description="Disordered" evidence="10">
    <location>
        <begin position="292"/>
        <end position="335"/>
    </location>
</feature>
<dbReference type="InterPro" id="IPR046959">
    <property type="entry name" value="PRK1-6/SRF4-like"/>
</dbReference>
<dbReference type="Pfam" id="PF07714">
    <property type="entry name" value="PK_Tyr_Ser-Thr"/>
    <property type="match status" value="1"/>
</dbReference>
<reference evidence="14 15" key="1">
    <citation type="submission" date="2020-02" db="EMBL/GenBank/DDBJ databases">
        <authorList>
            <person name="Ma Q."/>
            <person name="Huang Y."/>
            <person name="Song X."/>
            <person name="Pei D."/>
        </authorList>
    </citation>
    <scope>NUCLEOTIDE SEQUENCE [LARGE SCALE GENOMIC DNA]</scope>
    <source>
        <strain evidence="14">Sxm20200214</strain>
        <tissue evidence="14">Leaf</tissue>
    </source>
</reference>
<evidence type="ECO:0000256" key="1">
    <source>
        <dbReference type="ARBA" id="ARBA00004370"/>
    </source>
</evidence>
<evidence type="ECO:0000256" key="9">
    <source>
        <dbReference type="ARBA" id="ARBA00023136"/>
    </source>
</evidence>
<dbReference type="GO" id="GO:0004672">
    <property type="term" value="F:protein kinase activity"/>
    <property type="evidence" value="ECO:0007669"/>
    <property type="project" value="InterPro"/>
</dbReference>
<keyword evidence="8 11" id="KW-1133">Transmembrane helix</keyword>
<dbReference type="Proteomes" id="UP000886595">
    <property type="component" value="Unassembled WGS sequence"/>
</dbReference>
<dbReference type="PANTHER" id="PTHR48007:SF29">
    <property type="entry name" value="POLLEN RECEPTOR-LIKE KINASE 3"/>
    <property type="match status" value="1"/>
</dbReference>
<dbReference type="InterPro" id="IPR001245">
    <property type="entry name" value="Ser-Thr/Tyr_kinase_cat_dom"/>
</dbReference>
<evidence type="ECO:0000313" key="15">
    <source>
        <dbReference type="Proteomes" id="UP000886595"/>
    </source>
</evidence>
<feature type="chain" id="PRO_5036465432" description="Protein kinase domain-containing protein" evidence="12">
    <location>
        <begin position="26"/>
        <end position="712"/>
    </location>
</feature>
<keyword evidence="7" id="KW-0418">Kinase</keyword>
<evidence type="ECO:0000256" key="5">
    <source>
        <dbReference type="ARBA" id="ARBA00022692"/>
    </source>
</evidence>
<dbReference type="GO" id="GO:0016020">
    <property type="term" value="C:membrane"/>
    <property type="evidence" value="ECO:0007669"/>
    <property type="project" value="UniProtKB-SubCell"/>
</dbReference>
<evidence type="ECO:0000256" key="2">
    <source>
        <dbReference type="ARBA" id="ARBA00008684"/>
    </source>
</evidence>
<keyword evidence="15" id="KW-1185">Reference proteome</keyword>
<dbReference type="OrthoDB" id="418615at2759"/>
<evidence type="ECO:0000259" key="13">
    <source>
        <dbReference type="PROSITE" id="PS50011"/>
    </source>
</evidence>
<evidence type="ECO:0000256" key="3">
    <source>
        <dbReference type="ARBA" id="ARBA00022614"/>
    </source>
</evidence>
<comment type="similarity">
    <text evidence="2">Belongs to the protein kinase superfamily. Ser/Thr protein kinase family.</text>
</comment>
<organism evidence="14 15">
    <name type="scientific">Brassica carinata</name>
    <name type="common">Ethiopian mustard</name>
    <name type="synonym">Abyssinian cabbage</name>
    <dbReference type="NCBI Taxonomy" id="52824"/>
    <lineage>
        <taxon>Eukaryota</taxon>
        <taxon>Viridiplantae</taxon>
        <taxon>Streptophyta</taxon>
        <taxon>Embryophyta</taxon>
        <taxon>Tracheophyta</taxon>
        <taxon>Spermatophyta</taxon>
        <taxon>Magnoliopsida</taxon>
        <taxon>eudicotyledons</taxon>
        <taxon>Gunneridae</taxon>
        <taxon>Pentapetalae</taxon>
        <taxon>rosids</taxon>
        <taxon>malvids</taxon>
        <taxon>Brassicales</taxon>
        <taxon>Brassicaceae</taxon>
        <taxon>Brassiceae</taxon>
        <taxon>Brassica</taxon>
    </lineage>
</organism>
<dbReference type="Pfam" id="PF00560">
    <property type="entry name" value="LRR_1"/>
    <property type="match status" value="2"/>
</dbReference>
<dbReference type="Gene3D" id="1.10.510.10">
    <property type="entry name" value="Transferase(Phosphotransferase) domain 1"/>
    <property type="match status" value="1"/>
</dbReference>
<comment type="caution">
    <text evidence="14">The sequence shown here is derived from an EMBL/GenBank/DDBJ whole genome shotgun (WGS) entry which is preliminary data.</text>
</comment>
<dbReference type="FunFam" id="3.80.10.10:FF:001009">
    <property type="entry name" value="Pollen receptor-like kinase 6"/>
    <property type="match status" value="1"/>
</dbReference>
<dbReference type="SUPFAM" id="SSF56112">
    <property type="entry name" value="Protein kinase-like (PK-like)"/>
    <property type="match status" value="1"/>
</dbReference>
<dbReference type="Pfam" id="PF08263">
    <property type="entry name" value="LRRNT_2"/>
    <property type="match status" value="1"/>
</dbReference>
<feature type="domain" description="Protein kinase" evidence="13">
    <location>
        <begin position="354"/>
        <end position="616"/>
    </location>
</feature>
<dbReference type="AlphaFoldDB" id="A0A8X7WI52"/>
<dbReference type="InterPro" id="IPR001611">
    <property type="entry name" value="Leu-rich_rpt"/>
</dbReference>
<keyword evidence="5 11" id="KW-0812">Transmembrane</keyword>
<evidence type="ECO:0000313" key="14">
    <source>
        <dbReference type="EMBL" id="KAG2330051.1"/>
    </source>
</evidence>
<keyword evidence="4" id="KW-0808">Transferase</keyword>
<keyword evidence="6" id="KW-0677">Repeat</keyword>
<dbReference type="PANTHER" id="PTHR48007">
    <property type="entry name" value="LEUCINE-RICH REPEAT RECEPTOR-LIKE PROTEIN KINASE PXC1"/>
    <property type="match status" value="1"/>
</dbReference>
<keyword evidence="3" id="KW-0433">Leucine-rich repeat</keyword>
<evidence type="ECO:0000256" key="6">
    <source>
        <dbReference type="ARBA" id="ARBA00022737"/>
    </source>
</evidence>
<dbReference type="SUPFAM" id="SSF52058">
    <property type="entry name" value="L domain-like"/>
    <property type="match status" value="1"/>
</dbReference>
<feature type="compositionally biased region" description="Basic and acidic residues" evidence="10">
    <location>
        <begin position="299"/>
        <end position="312"/>
    </location>
</feature>
<keyword evidence="9 11" id="KW-0472">Membrane</keyword>
<dbReference type="InterPro" id="IPR011009">
    <property type="entry name" value="Kinase-like_dom_sf"/>
</dbReference>
<dbReference type="Gene3D" id="3.80.10.10">
    <property type="entry name" value="Ribonuclease Inhibitor"/>
    <property type="match status" value="2"/>
</dbReference>
<keyword evidence="12" id="KW-0732">Signal</keyword>
<feature type="region of interest" description="Disordered" evidence="10">
    <location>
        <begin position="684"/>
        <end position="712"/>
    </location>
</feature>
<feature type="transmembrane region" description="Helical" evidence="11">
    <location>
        <begin position="250"/>
        <end position="270"/>
    </location>
</feature>
<dbReference type="InterPro" id="IPR000719">
    <property type="entry name" value="Prot_kinase_dom"/>
</dbReference>
<dbReference type="InterPro" id="IPR013210">
    <property type="entry name" value="LRR_N_plant-typ"/>
</dbReference>
<evidence type="ECO:0000256" key="12">
    <source>
        <dbReference type="SAM" id="SignalP"/>
    </source>
</evidence>
<dbReference type="InterPro" id="IPR032675">
    <property type="entry name" value="LRR_dom_sf"/>
</dbReference>